<keyword evidence="1" id="KW-1133">Transmembrane helix</keyword>
<reference evidence="2 3" key="1">
    <citation type="submission" date="2017-07" db="EMBL/GenBank/DDBJ databases">
        <title>Genome Sequence of Sulfitobacter pseudonitzschiae Strain SMR1 Isolated from a culture of the Diatom Skeletonema marinoi.</title>
        <authorList>
            <person name="Topel M."/>
            <person name="Pinder M.I.M."/>
            <person name="Johansson O.N."/>
            <person name="Kourtchenko O."/>
            <person name="Godhe A."/>
            <person name="Clarke A.K."/>
        </authorList>
    </citation>
    <scope>NUCLEOTIDE SEQUENCE [LARGE SCALE GENOMIC DNA]</scope>
    <source>
        <strain evidence="2 3">SMR1</strain>
    </source>
</reference>
<dbReference type="GO" id="GO:0016787">
    <property type="term" value="F:hydrolase activity"/>
    <property type="evidence" value="ECO:0007669"/>
    <property type="project" value="UniProtKB-KW"/>
</dbReference>
<feature type="transmembrane region" description="Helical" evidence="1">
    <location>
        <begin position="79"/>
        <end position="100"/>
    </location>
</feature>
<dbReference type="AlphaFoldDB" id="A0A221K3D0"/>
<dbReference type="InterPro" id="IPR007404">
    <property type="entry name" value="YdjM-like"/>
</dbReference>
<proteinExistence type="predicted"/>
<keyword evidence="2" id="KW-0378">Hydrolase</keyword>
<evidence type="ECO:0000256" key="1">
    <source>
        <dbReference type="SAM" id="Phobius"/>
    </source>
</evidence>
<dbReference type="OrthoDB" id="199738at2"/>
<feature type="transmembrane region" description="Helical" evidence="1">
    <location>
        <begin position="120"/>
        <end position="147"/>
    </location>
</feature>
<evidence type="ECO:0000313" key="2">
    <source>
        <dbReference type="EMBL" id="ASM73496.1"/>
    </source>
</evidence>
<organism evidence="2 3">
    <name type="scientific">Pseudosulfitobacter pseudonitzschiae</name>
    <dbReference type="NCBI Taxonomy" id="1402135"/>
    <lineage>
        <taxon>Bacteria</taxon>
        <taxon>Pseudomonadati</taxon>
        <taxon>Pseudomonadota</taxon>
        <taxon>Alphaproteobacteria</taxon>
        <taxon>Rhodobacterales</taxon>
        <taxon>Roseobacteraceae</taxon>
        <taxon>Pseudosulfitobacter</taxon>
    </lineage>
</organism>
<keyword evidence="1" id="KW-0812">Transmembrane</keyword>
<accession>A0A221K3D0</accession>
<sequence>MFVAHLPAAYLVIRCARPNATPKLIAAVLAGSVLPDIDLLWFYLVDARQHHHHAYLPHKPVLWVLLGLAGWWRGSSVTIGVAAGAMLHLLLDSIVGQVTWGWPVTDWAAPLVVVPATRNWWVASFLLHWTFAIEIAICALAAVAWFTSGKRDQAALKRKNPRRWPRV</sequence>
<dbReference type="RefSeq" id="WP_089421267.1">
    <property type="nucleotide sequence ID" value="NZ_CP022415.1"/>
</dbReference>
<keyword evidence="3" id="KW-1185">Reference proteome</keyword>
<evidence type="ECO:0000313" key="3">
    <source>
        <dbReference type="Proteomes" id="UP000199754"/>
    </source>
</evidence>
<dbReference type="EMBL" id="CP022415">
    <property type="protein sequence ID" value="ASM73496.1"/>
    <property type="molecule type" value="Genomic_DNA"/>
</dbReference>
<name>A0A221K3D0_9RHOB</name>
<protein>
    <submittedName>
        <fullName evidence="2">Hydrolase</fullName>
    </submittedName>
</protein>
<gene>
    <name evidence="2" type="ORF">SULPSESMR1_02701</name>
</gene>
<dbReference type="Pfam" id="PF04307">
    <property type="entry name" value="YdjM"/>
    <property type="match status" value="1"/>
</dbReference>
<dbReference type="KEGG" id="spse:SULPSESMR1_02701"/>
<dbReference type="Proteomes" id="UP000199754">
    <property type="component" value="Chromosome"/>
</dbReference>
<keyword evidence="1" id="KW-0472">Membrane</keyword>
<feature type="transmembrane region" description="Helical" evidence="1">
    <location>
        <begin position="24"/>
        <end position="44"/>
    </location>
</feature>